<dbReference type="InterPro" id="IPR036397">
    <property type="entry name" value="RNaseH_sf"/>
</dbReference>
<evidence type="ECO:0008006" key="3">
    <source>
        <dbReference type="Google" id="ProtNLM"/>
    </source>
</evidence>
<sequence>MITLCVPTTQGMQQMPWPTYSPDMNPIEHAWDALGRAIKERDNIPQTLQELAQALTEEWEALPTDNINKLVDSMPRRLNALIHLYNTL</sequence>
<reference evidence="1" key="2">
    <citation type="submission" date="2025-09" db="UniProtKB">
        <authorList>
            <consortium name="Ensembl"/>
        </authorList>
    </citation>
    <scope>IDENTIFICATION</scope>
</reference>
<keyword evidence="2" id="KW-1185">Reference proteome</keyword>
<name>A0A3B4TJG1_SERDU</name>
<dbReference type="GO" id="GO:0003676">
    <property type="term" value="F:nucleic acid binding"/>
    <property type="evidence" value="ECO:0007669"/>
    <property type="project" value="InterPro"/>
</dbReference>
<dbReference type="OMA" id="ALIHINC"/>
<evidence type="ECO:0000313" key="2">
    <source>
        <dbReference type="Proteomes" id="UP000261420"/>
    </source>
</evidence>
<organism evidence="1 2">
    <name type="scientific">Seriola dumerili</name>
    <name type="common">Greater amberjack</name>
    <name type="synonym">Caranx dumerili</name>
    <dbReference type="NCBI Taxonomy" id="41447"/>
    <lineage>
        <taxon>Eukaryota</taxon>
        <taxon>Metazoa</taxon>
        <taxon>Chordata</taxon>
        <taxon>Craniata</taxon>
        <taxon>Vertebrata</taxon>
        <taxon>Euteleostomi</taxon>
        <taxon>Actinopterygii</taxon>
        <taxon>Neopterygii</taxon>
        <taxon>Teleostei</taxon>
        <taxon>Neoteleostei</taxon>
        <taxon>Acanthomorphata</taxon>
        <taxon>Carangaria</taxon>
        <taxon>Carangiformes</taxon>
        <taxon>Carangidae</taxon>
        <taxon>Seriola</taxon>
    </lineage>
</organism>
<accession>A0A3B4TJG1</accession>
<dbReference type="Proteomes" id="UP000261420">
    <property type="component" value="Unplaced"/>
</dbReference>
<dbReference type="AlphaFoldDB" id="A0A3B4TJG1"/>
<evidence type="ECO:0000313" key="1">
    <source>
        <dbReference type="Ensembl" id="ENSSDUP00000006168.1"/>
    </source>
</evidence>
<protein>
    <recommendedName>
        <fullName evidence="3">Tc1-like transposase DDE domain-containing protein</fullName>
    </recommendedName>
</protein>
<dbReference type="Gene3D" id="3.30.420.10">
    <property type="entry name" value="Ribonuclease H-like superfamily/Ribonuclease H"/>
    <property type="match status" value="1"/>
</dbReference>
<reference evidence="1" key="1">
    <citation type="submission" date="2025-08" db="UniProtKB">
        <authorList>
            <consortium name="Ensembl"/>
        </authorList>
    </citation>
    <scope>IDENTIFICATION</scope>
</reference>
<dbReference type="STRING" id="41447.ENSSDUP00000006168"/>
<dbReference type="Ensembl" id="ENSSDUT00000006293.1">
    <property type="protein sequence ID" value="ENSSDUP00000006168.1"/>
    <property type="gene ID" value="ENSSDUG00000004558.1"/>
</dbReference>
<proteinExistence type="predicted"/>
<dbReference type="GeneTree" id="ENSGT00980000199007"/>